<evidence type="ECO:0000256" key="1">
    <source>
        <dbReference type="PROSITE-ProRule" id="PRU00042"/>
    </source>
</evidence>
<sequence>MFSTYHDESTAITSFMPLDPMAIIHHHVTEDAPLNGVSQHGLTNYWAYGDTSPNAPFGLHDVPAPAPLTMQMQTHLFGSHIPLQHCASLSGASPGCVPNLLVPYVPGHHVYQPLALIGETQETSPSPWQCELLSTTSSCESAGLQPTEGCSPSAIEDEAQSFQGLQFDKFPILEIPPISSPLSAHLSVIQSLCTVLVDPITGVKSFVCILCDQPIRTRKSNLRNHLAPHDRGRPRFVCAWQGSCGRNYSQRSDCKGHIERDHLLTRPKRGNTKHRTTQPDGSRATRRAVHVWSIGSSNWNSPYETMSFYSTCNRPRLHADGRSHSLRLES</sequence>
<proteinExistence type="predicted"/>
<organism evidence="4 5">
    <name type="scientific">Dichomitus squalens</name>
    <dbReference type="NCBI Taxonomy" id="114155"/>
    <lineage>
        <taxon>Eukaryota</taxon>
        <taxon>Fungi</taxon>
        <taxon>Dikarya</taxon>
        <taxon>Basidiomycota</taxon>
        <taxon>Agaricomycotina</taxon>
        <taxon>Agaricomycetes</taxon>
        <taxon>Polyporales</taxon>
        <taxon>Polyporaceae</taxon>
        <taxon>Dichomitus</taxon>
    </lineage>
</organism>
<keyword evidence="1" id="KW-0862">Zinc</keyword>
<feature type="compositionally biased region" description="Basic residues" evidence="2">
    <location>
        <begin position="265"/>
        <end position="276"/>
    </location>
</feature>
<dbReference type="Proteomes" id="UP000292082">
    <property type="component" value="Unassembled WGS sequence"/>
</dbReference>
<feature type="region of interest" description="Disordered" evidence="2">
    <location>
        <begin position="261"/>
        <end position="287"/>
    </location>
</feature>
<dbReference type="InterPro" id="IPR013087">
    <property type="entry name" value="Znf_C2H2_type"/>
</dbReference>
<dbReference type="PROSITE" id="PS50157">
    <property type="entry name" value="ZINC_FINGER_C2H2_2"/>
    <property type="match status" value="1"/>
</dbReference>
<dbReference type="Gene3D" id="3.30.160.60">
    <property type="entry name" value="Classic Zinc Finger"/>
    <property type="match status" value="1"/>
</dbReference>
<feature type="domain" description="C2H2-type" evidence="3">
    <location>
        <begin position="236"/>
        <end position="267"/>
    </location>
</feature>
<dbReference type="EMBL" id="ML145105">
    <property type="protein sequence ID" value="TBU60394.1"/>
    <property type="molecule type" value="Genomic_DNA"/>
</dbReference>
<keyword evidence="1" id="KW-0479">Metal-binding</keyword>
<accession>A0A4Q9Q1F1</accession>
<evidence type="ECO:0000313" key="4">
    <source>
        <dbReference type="EMBL" id="TBU60394.1"/>
    </source>
</evidence>
<dbReference type="GO" id="GO:0008270">
    <property type="term" value="F:zinc ion binding"/>
    <property type="evidence" value="ECO:0007669"/>
    <property type="project" value="UniProtKB-KW"/>
</dbReference>
<keyword evidence="1" id="KW-0863">Zinc-finger</keyword>
<reference evidence="4 5" key="1">
    <citation type="submission" date="2019-01" db="EMBL/GenBank/DDBJ databases">
        <title>Draft genome sequences of three monokaryotic isolates of the white-rot basidiomycete fungus Dichomitus squalens.</title>
        <authorList>
            <consortium name="DOE Joint Genome Institute"/>
            <person name="Lopez S.C."/>
            <person name="Andreopoulos B."/>
            <person name="Pangilinan J."/>
            <person name="Lipzen A."/>
            <person name="Riley R."/>
            <person name="Ahrendt S."/>
            <person name="Ng V."/>
            <person name="Barry K."/>
            <person name="Daum C."/>
            <person name="Grigoriev I.V."/>
            <person name="Hilden K.S."/>
            <person name="Makela M.R."/>
            <person name="de Vries R.P."/>
        </authorList>
    </citation>
    <scope>NUCLEOTIDE SEQUENCE [LARGE SCALE GENOMIC DNA]</scope>
    <source>
        <strain evidence="4 5">CBS 464.89</strain>
    </source>
</reference>
<protein>
    <recommendedName>
        <fullName evidence="3">C2H2-type domain-containing protein</fullName>
    </recommendedName>
</protein>
<gene>
    <name evidence="4" type="ORF">BD310DRAFT_922875</name>
</gene>
<evidence type="ECO:0000313" key="5">
    <source>
        <dbReference type="Proteomes" id="UP000292082"/>
    </source>
</evidence>
<dbReference type="AlphaFoldDB" id="A0A4Q9Q1F1"/>
<keyword evidence="5" id="KW-1185">Reference proteome</keyword>
<evidence type="ECO:0000259" key="3">
    <source>
        <dbReference type="PROSITE" id="PS50157"/>
    </source>
</evidence>
<evidence type="ECO:0000256" key="2">
    <source>
        <dbReference type="SAM" id="MobiDB-lite"/>
    </source>
</evidence>
<name>A0A4Q9Q1F1_9APHY</name>